<dbReference type="RefSeq" id="WP_149103015.1">
    <property type="nucleotide sequence ID" value="NZ_VTFT01000001.1"/>
</dbReference>
<dbReference type="PANTHER" id="PTHR43798">
    <property type="entry name" value="MONOACYLGLYCEROL LIPASE"/>
    <property type="match status" value="1"/>
</dbReference>
<protein>
    <submittedName>
        <fullName evidence="2">Alpha/beta hydrolase</fullName>
    </submittedName>
</protein>
<comment type="caution">
    <text evidence="2">The sequence shown here is derived from an EMBL/GenBank/DDBJ whole genome shotgun (WGS) entry which is preliminary data.</text>
</comment>
<dbReference type="EMBL" id="VTFT01000001">
    <property type="protein sequence ID" value="TYT26464.1"/>
    <property type="molecule type" value="Genomic_DNA"/>
</dbReference>
<gene>
    <name evidence="2" type="ORF">FZO89_09460</name>
</gene>
<dbReference type="Proteomes" id="UP000324973">
    <property type="component" value="Unassembled WGS sequence"/>
</dbReference>
<evidence type="ECO:0000313" key="2">
    <source>
        <dbReference type="EMBL" id="TYT26464.1"/>
    </source>
</evidence>
<keyword evidence="3" id="KW-1185">Reference proteome</keyword>
<proteinExistence type="predicted"/>
<accession>A0A5D4XQY1</accession>
<organism evidence="2 3">
    <name type="scientific">Luteimonas viscosa</name>
    <dbReference type="NCBI Taxonomy" id="1132694"/>
    <lineage>
        <taxon>Bacteria</taxon>
        <taxon>Pseudomonadati</taxon>
        <taxon>Pseudomonadota</taxon>
        <taxon>Gammaproteobacteria</taxon>
        <taxon>Lysobacterales</taxon>
        <taxon>Lysobacteraceae</taxon>
        <taxon>Luteimonas</taxon>
    </lineage>
</organism>
<dbReference type="SUPFAM" id="SSF53474">
    <property type="entry name" value="alpha/beta-Hydrolases"/>
    <property type="match status" value="1"/>
</dbReference>
<dbReference type="OrthoDB" id="9779853at2"/>
<dbReference type="InterPro" id="IPR029058">
    <property type="entry name" value="AB_hydrolase_fold"/>
</dbReference>
<dbReference type="InterPro" id="IPR050266">
    <property type="entry name" value="AB_hydrolase_sf"/>
</dbReference>
<dbReference type="GO" id="GO:0016787">
    <property type="term" value="F:hydrolase activity"/>
    <property type="evidence" value="ECO:0007669"/>
    <property type="project" value="UniProtKB-KW"/>
</dbReference>
<evidence type="ECO:0000259" key="1">
    <source>
        <dbReference type="Pfam" id="PF00561"/>
    </source>
</evidence>
<dbReference type="PANTHER" id="PTHR43798:SF33">
    <property type="entry name" value="HYDROLASE, PUTATIVE (AFU_ORTHOLOGUE AFUA_2G14860)-RELATED"/>
    <property type="match status" value="1"/>
</dbReference>
<name>A0A5D4XQY1_9GAMM</name>
<reference evidence="2 3" key="1">
    <citation type="submission" date="2019-08" db="EMBL/GenBank/DDBJ databases">
        <title>Luteimonas viscosus sp. nov., isolated from soil of a sunflower field.</title>
        <authorList>
            <person name="Jianli Z."/>
            <person name="Ying Z."/>
        </authorList>
    </citation>
    <scope>NUCLEOTIDE SEQUENCE [LARGE SCALE GENOMIC DNA]</scope>
    <source>
        <strain evidence="2 3">XBU10</strain>
    </source>
</reference>
<keyword evidence="2" id="KW-0378">Hydrolase</keyword>
<sequence length="264" mass="28411">MTRLDHQGGEFLELDDARIYYETTDTSPGPTIILLHGGLGSMEEFIPIFDLVSGSFRIVAVDMRGHGRSSLGTRPLTYRQHQADVQALIAHLGLEEYSLLGCSDGGIVAYRIAAGNPAVRALVTIGAQWRISRQDPSFDMLASVTPTTWAEMFPDAPGRYAALNPQGDFARLVESCVGLWTDPGPAGYPQDAISRIACPTLILRGDGDFLLSLSEAAQARDRIPGASFGNIPFAGHAALEDRPEIIGRIVHDFLLAPEKVAPAA</sequence>
<dbReference type="AlphaFoldDB" id="A0A5D4XQY1"/>
<dbReference type="Pfam" id="PF00561">
    <property type="entry name" value="Abhydrolase_1"/>
    <property type="match status" value="1"/>
</dbReference>
<dbReference type="InterPro" id="IPR000073">
    <property type="entry name" value="AB_hydrolase_1"/>
</dbReference>
<feature type="domain" description="AB hydrolase-1" evidence="1">
    <location>
        <begin position="30"/>
        <end position="174"/>
    </location>
</feature>
<evidence type="ECO:0000313" key="3">
    <source>
        <dbReference type="Proteomes" id="UP000324973"/>
    </source>
</evidence>
<dbReference type="GO" id="GO:0016020">
    <property type="term" value="C:membrane"/>
    <property type="evidence" value="ECO:0007669"/>
    <property type="project" value="TreeGrafter"/>
</dbReference>
<dbReference type="Gene3D" id="3.40.50.1820">
    <property type="entry name" value="alpha/beta hydrolase"/>
    <property type="match status" value="1"/>
</dbReference>